<accession>A0AAV7LM37</accession>
<dbReference type="Proteomes" id="UP001066276">
    <property type="component" value="Chromosome 11"/>
</dbReference>
<organism evidence="1 2">
    <name type="scientific">Pleurodeles waltl</name>
    <name type="common">Iberian ribbed newt</name>
    <dbReference type="NCBI Taxonomy" id="8319"/>
    <lineage>
        <taxon>Eukaryota</taxon>
        <taxon>Metazoa</taxon>
        <taxon>Chordata</taxon>
        <taxon>Craniata</taxon>
        <taxon>Vertebrata</taxon>
        <taxon>Euteleostomi</taxon>
        <taxon>Amphibia</taxon>
        <taxon>Batrachia</taxon>
        <taxon>Caudata</taxon>
        <taxon>Salamandroidea</taxon>
        <taxon>Salamandridae</taxon>
        <taxon>Pleurodelinae</taxon>
        <taxon>Pleurodeles</taxon>
    </lineage>
</organism>
<evidence type="ECO:0000313" key="1">
    <source>
        <dbReference type="EMBL" id="KAJ1091570.1"/>
    </source>
</evidence>
<protein>
    <submittedName>
        <fullName evidence="1">Uncharacterized protein</fullName>
    </submittedName>
</protein>
<proteinExistence type="predicted"/>
<reference evidence="1" key="1">
    <citation type="journal article" date="2022" name="bioRxiv">
        <title>Sequencing and chromosome-scale assembly of the giantPleurodeles waltlgenome.</title>
        <authorList>
            <person name="Brown T."/>
            <person name="Elewa A."/>
            <person name="Iarovenko S."/>
            <person name="Subramanian E."/>
            <person name="Araus A.J."/>
            <person name="Petzold A."/>
            <person name="Susuki M."/>
            <person name="Suzuki K.-i.T."/>
            <person name="Hayashi T."/>
            <person name="Toyoda A."/>
            <person name="Oliveira C."/>
            <person name="Osipova E."/>
            <person name="Leigh N.D."/>
            <person name="Simon A."/>
            <person name="Yun M.H."/>
        </authorList>
    </citation>
    <scope>NUCLEOTIDE SEQUENCE</scope>
    <source>
        <strain evidence="1">20211129_DDA</strain>
        <tissue evidence="1">Liver</tissue>
    </source>
</reference>
<evidence type="ECO:0000313" key="2">
    <source>
        <dbReference type="Proteomes" id="UP001066276"/>
    </source>
</evidence>
<dbReference type="EMBL" id="JANPWB010000015">
    <property type="protein sequence ID" value="KAJ1091570.1"/>
    <property type="molecule type" value="Genomic_DNA"/>
</dbReference>
<keyword evidence="2" id="KW-1185">Reference proteome</keyword>
<sequence>MRPTWRKSPSRAGVLMRWSGGFLTALQRVHFLLSPFTSPHWSQLQLRCLRRLRQPSPVAHCSDAPVRGKQALPSATWMGKGCDESAALSALTLPSFHPQLGYT</sequence>
<dbReference type="AlphaFoldDB" id="A0AAV7LM37"/>
<name>A0AAV7LM37_PLEWA</name>
<comment type="caution">
    <text evidence="1">The sequence shown here is derived from an EMBL/GenBank/DDBJ whole genome shotgun (WGS) entry which is preliminary data.</text>
</comment>
<gene>
    <name evidence="1" type="ORF">NDU88_004689</name>
</gene>